<gene>
    <name evidence="6" type="ORF">J2851_006808</name>
</gene>
<dbReference type="Proteomes" id="UP000781958">
    <property type="component" value="Unassembled WGS sequence"/>
</dbReference>
<keyword evidence="2" id="KW-0805">Transcription regulation</keyword>
<evidence type="ECO:0000256" key="3">
    <source>
        <dbReference type="ARBA" id="ARBA00023125"/>
    </source>
</evidence>
<evidence type="ECO:0000256" key="2">
    <source>
        <dbReference type="ARBA" id="ARBA00023015"/>
    </source>
</evidence>
<protein>
    <submittedName>
        <fullName evidence="6">DNA-binding transcriptional LysR family regulator</fullName>
    </submittedName>
</protein>
<proteinExistence type="inferred from homology"/>
<dbReference type="Pfam" id="PF03466">
    <property type="entry name" value="LysR_substrate"/>
    <property type="match status" value="1"/>
</dbReference>
<organism evidence="6 7">
    <name type="scientific">Azospirillum rugosum</name>
    <dbReference type="NCBI Taxonomy" id="416170"/>
    <lineage>
        <taxon>Bacteria</taxon>
        <taxon>Pseudomonadati</taxon>
        <taxon>Pseudomonadota</taxon>
        <taxon>Alphaproteobacteria</taxon>
        <taxon>Rhodospirillales</taxon>
        <taxon>Azospirillaceae</taxon>
        <taxon>Azospirillum</taxon>
    </lineage>
</organism>
<accession>A0ABS4SXJ7</accession>
<dbReference type="InterPro" id="IPR005119">
    <property type="entry name" value="LysR_subst-bd"/>
</dbReference>
<dbReference type="PANTHER" id="PTHR30427:SF1">
    <property type="entry name" value="TRANSCRIPTIONAL ACTIVATOR PROTEIN LYSR"/>
    <property type="match status" value="1"/>
</dbReference>
<dbReference type="CDD" id="cd08415">
    <property type="entry name" value="PBP2_LysR_opines_like"/>
    <property type="match status" value="1"/>
</dbReference>
<keyword evidence="4" id="KW-0804">Transcription</keyword>
<dbReference type="InterPro" id="IPR036390">
    <property type="entry name" value="WH_DNA-bd_sf"/>
</dbReference>
<dbReference type="RefSeq" id="WP_209773038.1">
    <property type="nucleotide sequence ID" value="NZ_JAGINP010000038.1"/>
</dbReference>
<evidence type="ECO:0000313" key="6">
    <source>
        <dbReference type="EMBL" id="MBP2296989.1"/>
    </source>
</evidence>
<dbReference type="Pfam" id="PF00126">
    <property type="entry name" value="HTH_1"/>
    <property type="match status" value="1"/>
</dbReference>
<keyword evidence="3 6" id="KW-0238">DNA-binding</keyword>
<name>A0ABS4SXJ7_9PROT</name>
<comment type="caution">
    <text evidence="6">The sequence shown here is derived from an EMBL/GenBank/DDBJ whole genome shotgun (WGS) entry which is preliminary data.</text>
</comment>
<dbReference type="SUPFAM" id="SSF53850">
    <property type="entry name" value="Periplasmic binding protein-like II"/>
    <property type="match status" value="1"/>
</dbReference>
<dbReference type="GO" id="GO:0003677">
    <property type="term" value="F:DNA binding"/>
    <property type="evidence" value="ECO:0007669"/>
    <property type="project" value="UniProtKB-KW"/>
</dbReference>
<dbReference type="PRINTS" id="PR00039">
    <property type="entry name" value="HTHLYSR"/>
</dbReference>
<keyword evidence="7" id="KW-1185">Reference proteome</keyword>
<dbReference type="InterPro" id="IPR037424">
    <property type="entry name" value="NocR_PBP2"/>
</dbReference>
<feature type="domain" description="HTH lysR-type" evidence="5">
    <location>
        <begin position="2"/>
        <end position="59"/>
    </location>
</feature>
<evidence type="ECO:0000256" key="1">
    <source>
        <dbReference type="ARBA" id="ARBA00009437"/>
    </source>
</evidence>
<dbReference type="PROSITE" id="PS50931">
    <property type="entry name" value="HTH_LYSR"/>
    <property type="match status" value="1"/>
</dbReference>
<evidence type="ECO:0000259" key="5">
    <source>
        <dbReference type="PROSITE" id="PS50931"/>
    </source>
</evidence>
<dbReference type="PANTHER" id="PTHR30427">
    <property type="entry name" value="TRANSCRIPTIONAL ACTIVATOR PROTEIN LYSR"/>
    <property type="match status" value="1"/>
</dbReference>
<dbReference type="SUPFAM" id="SSF46785">
    <property type="entry name" value="Winged helix' DNA-binding domain"/>
    <property type="match status" value="1"/>
</dbReference>
<reference evidence="6 7" key="1">
    <citation type="submission" date="2021-03" db="EMBL/GenBank/DDBJ databases">
        <title>Genomic Encyclopedia of Type Strains, Phase III (KMG-III): the genomes of soil and plant-associated and newly described type strains.</title>
        <authorList>
            <person name="Whitman W."/>
        </authorList>
    </citation>
    <scope>NUCLEOTIDE SEQUENCE [LARGE SCALE GENOMIC DNA]</scope>
    <source>
        <strain evidence="6 7">IMMIB AFH-6</strain>
    </source>
</reference>
<sequence>MLNPRQIEAFRAVMLTGGITAAAELLNISQPAVSRLIADLQYALKLTLFERRGSRIAPTSEALSLYQEVERSFVGLERIEQAARDLQERRTGTLRIGAMPALAIGFLPRFVARFLDQRPRVDVSLWGSSSTVILDWVAAGQCELGFVQTPVEHTTVLSEKLPPVPVVAVVPSQHPLAERSHLTPEDFAGEAFISLGPSTLLRYRIDAVFADHGVTRTMHVETQLTMIACAMVASGVGVAIVDPFTAEEYAGRGIAIRPFVPTINFEMAVLHSAQRSLSTLAQDFLSGFRSAVATSGRRERGAHG</sequence>
<dbReference type="InterPro" id="IPR000847">
    <property type="entry name" value="LysR_HTH_N"/>
</dbReference>
<evidence type="ECO:0000256" key="4">
    <source>
        <dbReference type="ARBA" id="ARBA00023163"/>
    </source>
</evidence>
<dbReference type="InterPro" id="IPR036388">
    <property type="entry name" value="WH-like_DNA-bd_sf"/>
</dbReference>
<dbReference type="EMBL" id="JAGINP010000038">
    <property type="protein sequence ID" value="MBP2296989.1"/>
    <property type="molecule type" value="Genomic_DNA"/>
</dbReference>
<comment type="similarity">
    <text evidence="1">Belongs to the LysR transcriptional regulatory family.</text>
</comment>
<dbReference type="Gene3D" id="1.10.10.10">
    <property type="entry name" value="Winged helix-like DNA-binding domain superfamily/Winged helix DNA-binding domain"/>
    <property type="match status" value="1"/>
</dbReference>
<evidence type="ECO:0000313" key="7">
    <source>
        <dbReference type="Proteomes" id="UP000781958"/>
    </source>
</evidence>
<dbReference type="Gene3D" id="3.40.190.290">
    <property type="match status" value="1"/>
</dbReference>